<evidence type="ECO:0008006" key="3">
    <source>
        <dbReference type="Google" id="ProtNLM"/>
    </source>
</evidence>
<sequence length="138" mass="15239">MSPVGPCVGGGVLRWGRGNVRAYVSRNLRGKPQQVDPRRPTARAVTRWILTHPDALAERYQLQLKTVLASCPELDALTASVRSFATPGTRLDAVTAGLSQPWNSGVVEGHVNRIKMLKRQMFGRVGFELLRKRGLSYS</sequence>
<reference evidence="1 2" key="1">
    <citation type="submission" date="2016-08" db="EMBL/GenBank/DDBJ databases">
        <title>The complete genome of Streptomyces subrutilus 10-1-1.</title>
        <authorList>
            <person name="Chen X."/>
        </authorList>
    </citation>
    <scope>NUCLEOTIDE SEQUENCE [LARGE SCALE GENOMIC DNA]</scope>
    <source>
        <strain evidence="1 2">10-1-1</strain>
    </source>
</reference>
<dbReference type="PANTHER" id="PTHR33498">
    <property type="entry name" value="TRANSPOSASE FOR INSERTION SEQUENCE ELEMENT IS1557"/>
    <property type="match status" value="1"/>
</dbReference>
<organism evidence="1 2">
    <name type="scientific">Streptomyces subrutilus</name>
    <dbReference type="NCBI Taxonomy" id="36818"/>
    <lineage>
        <taxon>Bacteria</taxon>
        <taxon>Bacillati</taxon>
        <taxon>Actinomycetota</taxon>
        <taxon>Actinomycetes</taxon>
        <taxon>Kitasatosporales</taxon>
        <taxon>Streptomycetaceae</taxon>
        <taxon>Streptomyces</taxon>
    </lineage>
</organism>
<keyword evidence="2" id="KW-1185">Reference proteome</keyword>
<dbReference type="RefSeq" id="WP_069918230.1">
    <property type="nucleotide sequence ID" value="NZ_MEHK01000001.1"/>
</dbReference>
<dbReference type="PANTHER" id="PTHR33498:SF1">
    <property type="entry name" value="TRANSPOSASE FOR INSERTION SEQUENCE ELEMENT IS1557"/>
    <property type="match status" value="1"/>
</dbReference>
<dbReference type="AlphaFoldDB" id="A0A1E5PKP9"/>
<dbReference type="InterPro" id="IPR047951">
    <property type="entry name" value="Transpos_ISL3"/>
</dbReference>
<evidence type="ECO:0000313" key="2">
    <source>
        <dbReference type="Proteomes" id="UP000095705"/>
    </source>
</evidence>
<accession>A0A1E5PKP9</accession>
<protein>
    <recommendedName>
        <fullName evidence="3">Transposase</fullName>
    </recommendedName>
</protein>
<dbReference type="Proteomes" id="UP000095705">
    <property type="component" value="Unassembled WGS sequence"/>
</dbReference>
<name>A0A1E5PKP9_9ACTN</name>
<gene>
    <name evidence="1" type="ORF">BGK67_00865</name>
</gene>
<comment type="caution">
    <text evidence="1">The sequence shown here is derived from an EMBL/GenBank/DDBJ whole genome shotgun (WGS) entry which is preliminary data.</text>
</comment>
<dbReference type="STRING" id="36818.BGK67_00865"/>
<evidence type="ECO:0000313" key="1">
    <source>
        <dbReference type="EMBL" id="OEJ30115.1"/>
    </source>
</evidence>
<dbReference type="EMBL" id="MEHK01000001">
    <property type="protein sequence ID" value="OEJ30115.1"/>
    <property type="molecule type" value="Genomic_DNA"/>
</dbReference>
<proteinExistence type="predicted"/>